<keyword evidence="2" id="KW-1185">Reference proteome</keyword>
<accession>A0A7Z9BEG2</accession>
<dbReference type="Proteomes" id="UP000184550">
    <property type="component" value="Unassembled WGS sequence"/>
</dbReference>
<name>A0A7Z9BEG2_9CYAN</name>
<evidence type="ECO:0000313" key="1">
    <source>
        <dbReference type="EMBL" id="VXD10608.1"/>
    </source>
</evidence>
<sequence length="126" mass="14187">MHSDVENLGLDYDKLTSQALKLNQSYLDLLKLFDEVNLVPALLVELEKDDNSPLKVVDTMSSSQQALSKKFTDLLELITNTQSRFSSEPEVTELKAISHNCQVMQNFLGSMAMNDVKEMFVKLSNS</sequence>
<reference evidence="1" key="1">
    <citation type="submission" date="2019-10" db="EMBL/GenBank/DDBJ databases">
        <authorList>
            <consortium name="Genoscope - CEA"/>
            <person name="William W."/>
        </authorList>
    </citation>
    <scope>NUCLEOTIDE SEQUENCE [LARGE SCALE GENOMIC DNA]</scope>
    <source>
        <strain evidence="1">BBR_PRJEB10992</strain>
    </source>
</reference>
<comment type="caution">
    <text evidence="1">The sequence shown here is derived from an EMBL/GenBank/DDBJ whole genome shotgun (WGS) entry which is preliminary data.</text>
</comment>
<protein>
    <submittedName>
        <fullName evidence="1">Uncharacterized protein</fullName>
    </submittedName>
</protein>
<dbReference type="AlphaFoldDB" id="A0A7Z9BEG2"/>
<dbReference type="EMBL" id="CZCU02000013">
    <property type="protein sequence ID" value="VXD10608.1"/>
    <property type="molecule type" value="Genomic_DNA"/>
</dbReference>
<proteinExistence type="predicted"/>
<dbReference type="OrthoDB" id="514218at2"/>
<gene>
    <name evidence="1" type="ORF">PL8927_110065</name>
</gene>
<organism evidence="1 2">
    <name type="scientific">Planktothrix serta PCC 8927</name>
    <dbReference type="NCBI Taxonomy" id="671068"/>
    <lineage>
        <taxon>Bacteria</taxon>
        <taxon>Bacillati</taxon>
        <taxon>Cyanobacteriota</taxon>
        <taxon>Cyanophyceae</taxon>
        <taxon>Oscillatoriophycideae</taxon>
        <taxon>Oscillatoriales</taxon>
        <taxon>Microcoleaceae</taxon>
        <taxon>Planktothrix</taxon>
    </lineage>
</organism>
<evidence type="ECO:0000313" key="2">
    <source>
        <dbReference type="Proteomes" id="UP000184550"/>
    </source>
</evidence>
<dbReference type="RefSeq" id="WP_083617305.1">
    <property type="nucleotide sequence ID" value="NZ_LR734829.1"/>
</dbReference>